<dbReference type="InterPro" id="IPR004839">
    <property type="entry name" value="Aminotransferase_I/II_large"/>
</dbReference>
<evidence type="ECO:0000259" key="7">
    <source>
        <dbReference type="Pfam" id="PF00155"/>
    </source>
</evidence>
<evidence type="ECO:0000256" key="1">
    <source>
        <dbReference type="ARBA" id="ARBA00001933"/>
    </source>
</evidence>
<dbReference type="InterPro" id="IPR015421">
    <property type="entry name" value="PyrdxlP-dep_Trfase_major"/>
</dbReference>
<evidence type="ECO:0000256" key="4">
    <source>
        <dbReference type="ARBA" id="ARBA00022679"/>
    </source>
</evidence>
<protein>
    <recommendedName>
        <fullName evidence="6">Aminotransferase</fullName>
        <ecNumber evidence="6">2.6.1.-</ecNumber>
    </recommendedName>
</protein>
<keyword evidence="5" id="KW-0663">Pyridoxal phosphate</keyword>
<sequence>MARQIQPSATLAAGVKAKQLRAQGVTVYDFSLGEPDFPTPEHICRAAVEAMQKGHTHYTPANGIPELRSAIARTYERLYGLRYSPEEVIVSNGAKHAIYNTVAALCGPGDEVLIPAPGWVSYYDIVQMTGAKPLWVPTHPDNGFKLTPQQLRAAISPRSRLLLLNSPHNPTGSVYSRAELQALAEVVLDSPLMVLSDEIYEQLTYDGVEPTCFATLHPDLRQRTFTVSGVSKTYAMTGWRIGWACGPAEAIRAMTNIQSQQTGNSCSISQYAALAALEGDQRCVSEMRRELAHRRELVCRRLSEMPHIQLIRPEGAFFAFFDVATYFGRRWNGRVVNNAADFCLAALELAHVNLVPGSAFGTEGYVRLSFACQFRDLEAGLDALERFLRSGR</sequence>
<evidence type="ECO:0000256" key="2">
    <source>
        <dbReference type="ARBA" id="ARBA00007441"/>
    </source>
</evidence>
<reference evidence="8" key="2">
    <citation type="journal article" date="2012" name="PLoS ONE">
        <title>A Deeply Branching Thermophilic Bacterium with an Ancient Acetyl-CoA Pathway Dominates a Subsurface Ecosystem.</title>
        <authorList>
            <person name="Takami H."/>
            <person name="Noguchi H."/>
            <person name="Takaki Y."/>
            <person name="Uchiyama I."/>
            <person name="Toyoda A."/>
            <person name="Nishi S."/>
            <person name="Chee G.-J."/>
            <person name="Arai W."/>
            <person name="Nunoura T."/>
            <person name="Itoh T."/>
            <person name="Hattori M."/>
            <person name="Takai K."/>
        </authorList>
    </citation>
    <scope>NUCLEOTIDE SEQUENCE</scope>
</reference>
<feature type="domain" description="Aminotransferase class I/classII large" evidence="7">
    <location>
        <begin position="27"/>
        <end position="383"/>
    </location>
</feature>
<keyword evidence="4 6" id="KW-0808">Transferase</keyword>
<dbReference type="PANTHER" id="PTHR46383:SF1">
    <property type="entry name" value="ASPARTATE AMINOTRANSFERASE"/>
    <property type="match status" value="1"/>
</dbReference>
<accession>H5SLX9</accession>
<evidence type="ECO:0000256" key="3">
    <source>
        <dbReference type="ARBA" id="ARBA00022576"/>
    </source>
</evidence>
<dbReference type="InterPro" id="IPR004838">
    <property type="entry name" value="NHTrfase_class1_PyrdxlP-BS"/>
</dbReference>
<dbReference type="Gene3D" id="3.40.640.10">
    <property type="entry name" value="Type I PLP-dependent aspartate aminotransferase-like (Major domain)"/>
    <property type="match status" value="1"/>
</dbReference>
<reference evidence="8" key="1">
    <citation type="journal article" date="2005" name="Environ. Microbiol.">
        <title>Genetic and functional properties of uncultivated thermophilic crenarchaeotes from a subsurface gold mine as revealed by analysis of genome fragments.</title>
        <authorList>
            <person name="Nunoura T."/>
            <person name="Hirayama H."/>
            <person name="Takami H."/>
            <person name="Oida H."/>
            <person name="Nishi S."/>
            <person name="Shimamura S."/>
            <person name="Suzuki Y."/>
            <person name="Inagaki F."/>
            <person name="Takai K."/>
            <person name="Nealson K.H."/>
            <person name="Horikoshi K."/>
        </authorList>
    </citation>
    <scope>NUCLEOTIDE SEQUENCE</scope>
</reference>
<dbReference type="InterPro" id="IPR015422">
    <property type="entry name" value="PyrdxlP-dep_Trfase_small"/>
</dbReference>
<evidence type="ECO:0000256" key="6">
    <source>
        <dbReference type="RuleBase" id="RU000481"/>
    </source>
</evidence>
<comment type="similarity">
    <text evidence="2 6">Belongs to the class-I pyridoxal-phosphate-dependent aminotransferase family.</text>
</comment>
<comment type="cofactor">
    <cofactor evidence="1 6">
        <name>pyridoxal 5'-phosphate</name>
        <dbReference type="ChEBI" id="CHEBI:597326"/>
    </cofactor>
</comment>
<dbReference type="CDD" id="cd00609">
    <property type="entry name" value="AAT_like"/>
    <property type="match status" value="1"/>
</dbReference>
<dbReference type="Pfam" id="PF00155">
    <property type="entry name" value="Aminotran_1_2"/>
    <property type="match status" value="1"/>
</dbReference>
<evidence type="ECO:0000256" key="5">
    <source>
        <dbReference type="ARBA" id="ARBA00022898"/>
    </source>
</evidence>
<dbReference type="EC" id="2.6.1.-" evidence="6"/>
<evidence type="ECO:0000313" key="8">
    <source>
        <dbReference type="EMBL" id="BAL57165.1"/>
    </source>
</evidence>
<dbReference type="GO" id="GO:0006520">
    <property type="term" value="P:amino acid metabolic process"/>
    <property type="evidence" value="ECO:0007669"/>
    <property type="project" value="InterPro"/>
</dbReference>
<keyword evidence="3 6" id="KW-0032">Aminotransferase</keyword>
<dbReference type="Gene3D" id="3.90.1150.10">
    <property type="entry name" value="Aspartate Aminotransferase, domain 1"/>
    <property type="match status" value="1"/>
</dbReference>
<dbReference type="InterPro" id="IPR015424">
    <property type="entry name" value="PyrdxlP-dep_Trfase"/>
</dbReference>
<dbReference type="GO" id="GO:0030170">
    <property type="term" value="F:pyridoxal phosphate binding"/>
    <property type="evidence" value="ECO:0007669"/>
    <property type="project" value="InterPro"/>
</dbReference>
<dbReference type="PROSITE" id="PS00105">
    <property type="entry name" value="AA_TRANSFER_CLASS_1"/>
    <property type="match status" value="1"/>
</dbReference>
<dbReference type="AlphaFoldDB" id="H5SLX9"/>
<organism evidence="8">
    <name type="scientific">uncultured Planctomycetota bacterium</name>
    <dbReference type="NCBI Taxonomy" id="120965"/>
    <lineage>
        <taxon>Bacteria</taxon>
        <taxon>Pseudomonadati</taxon>
        <taxon>Planctomycetota</taxon>
        <taxon>environmental samples</taxon>
    </lineage>
</organism>
<dbReference type="FunFam" id="3.40.640.10:FF:000033">
    <property type="entry name" value="Aspartate aminotransferase"/>
    <property type="match status" value="1"/>
</dbReference>
<dbReference type="GO" id="GO:0008483">
    <property type="term" value="F:transaminase activity"/>
    <property type="evidence" value="ECO:0007669"/>
    <property type="project" value="UniProtKB-KW"/>
</dbReference>
<proteinExistence type="inferred from homology"/>
<gene>
    <name evidence="8" type="ORF">HGMM_F48A06C08</name>
</gene>
<dbReference type="EMBL" id="AP011768">
    <property type="protein sequence ID" value="BAL57165.1"/>
    <property type="molecule type" value="Genomic_DNA"/>
</dbReference>
<dbReference type="InterPro" id="IPR050596">
    <property type="entry name" value="AspAT/PAT-like"/>
</dbReference>
<dbReference type="SUPFAM" id="SSF53383">
    <property type="entry name" value="PLP-dependent transferases"/>
    <property type="match status" value="1"/>
</dbReference>
<dbReference type="PANTHER" id="PTHR46383">
    <property type="entry name" value="ASPARTATE AMINOTRANSFERASE"/>
    <property type="match status" value="1"/>
</dbReference>
<name>H5SLX9_9BACT</name>